<evidence type="ECO:0000313" key="1">
    <source>
        <dbReference type="EMBL" id="QGG79489.1"/>
    </source>
</evidence>
<organism evidence="1 2">
    <name type="scientific">Litorivicinus lipolyticus</name>
    <dbReference type="NCBI Taxonomy" id="418701"/>
    <lineage>
        <taxon>Bacteria</taxon>
        <taxon>Pseudomonadati</taxon>
        <taxon>Pseudomonadota</taxon>
        <taxon>Gammaproteobacteria</taxon>
        <taxon>Oceanospirillales</taxon>
        <taxon>Litorivicinaceae</taxon>
        <taxon>Litorivicinus</taxon>
    </lineage>
</organism>
<gene>
    <name evidence="1" type="ORF">GH975_02460</name>
</gene>
<dbReference type="EMBL" id="CP045871">
    <property type="protein sequence ID" value="QGG79489.1"/>
    <property type="molecule type" value="Genomic_DNA"/>
</dbReference>
<evidence type="ECO:0000313" key="2">
    <source>
        <dbReference type="Proteomes" id="UP000388235"/>
    </source>
</evidence>
<proteinExistence type="predicted"/>
<dbReference type="Proteomes" id="UP000388235">
    <property type="component" value="Chromosome"/>
</dbReference>
<accession>A0A5Q2Q5X0</accession>
<dbReference type="AlphaFoldDB" id="A0A5Q2Q5X0"/>
<dbReference type="KEGG" id="llp:GH975_02460"/>
<reference evidence="1 2" key="1">
    <citation type="submission" date="2019-11" db="EMBL/GenBank/DDBJ databases">
        <authorList>
            <person name="Khan S.A."/>
            <person name="Jeon C.O."/>
            <person name="Chun B.H."/>
        </authorList>
    </citation>
    <scope>NUCLEOTIDE SEQUENCE [LARGE SCALE GENOMIC DNA]</scope>
    <source>
        <strain evidence="1 2">IMCC 1097</strain>
    </source>
</reference>
<sequence>MDQTSKPSGLLTDEERDAINALFQEDEQIADDADALFGQLRAVLTNFEDDRLRAEAVKIIEDTLMVSLVRQHTRTIDQDEQDTGA</sequence>
<name>A0A5Q2Q5X0_9GAMM</name>
<protein>
    <submittedName>
        <fullName evidence="1">Uncharacterized protein</fullName>
    </submittedName>
</protein>
<keyword evidence="2" id="KW-1185">Reference proteome</keyword>
<dbReference type="RefSeq" id="WP_153712993.1">
    <property type="nucleotide sequence ID" value="NZ_CP045871.1"/>
</dbReference>